<dbReference type="Pfam" id="PF01741">
    <property type="entry name" value="MscL"/>
    <property type="match status" value="1"/>
</dbReference>
<evidence type="ECO:0000256" key="9">
    <source>
        <dbReference type="ARBA" id="ARBA00023303"/>
    </source>
</evidence>
<dbReference type="Gene3D" id="1.10.1200.120">
    <property type="entry name" value="Large-conductance mechanosensitive channel, MscL, domain 1"/>
    <property type="match status" value="1"/>
</dbReference>
<keyword evidence="7 10" id="KW-0406">Ion transport</keyword>
<evidence type="ECO:0000313" key="11">
    <source>
        <dbReference type="EMBL" id="APT18247.1"/>
    </source>
</evidence>
<dbReference type="EMBL" id="CP018888">
    <property type="protein sequence ID" value="APT18247.1"/>
    <property type="molecule type" value="Genomic_DNA"/>
</dbReference>
<feature type="transmembrane region" description="Helical" evidence="10">
    <location>
        <begin position="12"/>
        <end position="31"/>
    </location>
</feature>
<accession>A0A1L6XBA4</accession>
<evidence type="ECO:0000256" key="7">
    <source>
        <dbReference type="ARBA" id="ARBA00023065"/>
    </source>
</evidence>
<dbReference type="InterPro" id="IPR019823">
    <property type="entry name" value="Mechanosensitive_channel_CS"/>
</dbReference>
<keyword evidence="8 10" id="KW-0472">Membrane</keyword>
<evidence type="ECO:0000256" key="3">
    <source>
        <dbReference type="ARBA" id="ARBA00022448"/>
    </source>
</evidence>
<dbReference type="InterPro" id="IPR036019">
    <property type="entry name" value="MscL_channel"/>
</dbReference>
<dbReference type="PROSITE" id="PS01327">
    <property type="entry name" value="MSCL"/>
    <property type="match status" value="1"/>
</dbReference>
<gene>
    <name evidence="10" type="primary">mscL</name>
    <name evidence="11" type="ORF">LA20533_02680</name>
</gene>
<dbReference type="PRINTS" id="PR01264">
    <property type="entry name" value="MECHCHANNEL"/>
</dbReference>
<comment type="similarity">
    <text evidence="2 10">Belongs to the MscL family.</text>
</comment>
<evidence type="ECO:0000256" key="10">
    <source>
        <dbReference type="HAMAP-Rule" id="MF_00115"/>
    </source>
</evidence>
<sequence length="127" mass="14192">MIHEFKEFINRGNVLDMAVGVLIGGALSTLVKSLTSNLLNPLISIFLGSIDLSAIKFRIGSALFTVGNFLNDVISFIIIAFIVFLIVKFFNHFRKEKKDAGSISPTEQYLKEIRDLLQQSKTDTPEK</sequence>
<dbReference type="AlphaFoldDB" id="A0A1L6XBA4"/>
<organism evidence="11 12">
    <name type="scientific">Amylolactobacillus amylophilus DSM 20533 = JCM 1125</name>
    <dbReference type="NCBI Taxonomy" id="1423721"/>
    <lineage>
        <taxon>Bacteria</taxon>
        <taxon>Bacillati</taxon>
        <taxon>Bacillota</taxon>
        <taxon>Bacilli</taxon>
        <taxon>Lactobacillales</taxon>
        <taxon>Lactobacillaceae</taxon>
        <taxon>Amylolactobacillus</taxon>
    </lineage>
</organism>
<dbReference type="GO" id="GO:0008381">
    <property type="term" value="F:mechanosensitive monoatomic ion channel activity"/>
    <property type="evidence" value="ECO:0007669"/>
    <property type="project" value="UniProtKB-UniRule"/>
</dbReference>
<proteinExistence type="inferred from homology"/>
<dbReference type="HAMAP" id="MF_00115">
    <property type="entry name" value="MscL"/>
    <property type="match status" value="1"/>
</dbReference>
<comment type="subcellular location">
    <subcellularLocation>
        <location evidence="1 10">Cell membrane</location>
        <topology evidence="1 10">Multi-pass membrane protein</topology>
    </subcellularLocation>
</comment>
<evidence type="ECO:0000256" key="4">
    <source>
        <dbReference type="ARBA" id="ARBA00022475"/>
    </source>
</evidence>
<dbReference type="OrthoDB" id="9810350at2"/>
<keyword evidence="4 10" id="KW-1003">Cell membrane</keyword>
<dbReference type="PANTHER" id="PTHR30266">
    <property type="entry name" value="MECHANOSENSITIVE CHANNEL MSCL"/>
    <property type="match status" value="1"/>
</dbReference>
<dbReference type="SUPFAM" id="SSF81330">
    <property type="entry name" value="Gated mechanosensitive channel"/>
    <property type="match status" value="1"/>
</dbReference>
<keyword evidence="3 10" id="KW-0813">Transport</keyword>
<dbReference type="PANTHER" id="PTHR30266:SF2">
    <property type="entry name" value="LARGE-CONDUCTANCE MECHANOSENSITIVE CHANNEL"/>
    <property type="match status" value="1"/>
</dbReference>
<evidence type="ECO:0000256" key="6">
    <source>
        <dbReference type="ARBA" id="ARBA00022989"/>
    </source>
</evidence>
<dbReference type="InterPro" id="IPR001185">
    <property type="entry name" value="MS_channel"/>
</dbReference>
<keyword evidence="9 10" id="KW-0407">Ion channel</keyword>
<evidence type="ECO:0000256" key="8">
    <source>
        <dbReference type="ARBA" id="ARBA00023136"/>
    </source>
</evidence>
<dbReference type="Proteomes" id="UP000185499">
    <property type="component" value="Chromosome"/>
</dbReference>
<evidence type="ECO:0000256" key="1">
    <source>
        <dbReference type="ARBA" id="ARBA00004651"/>
    </source>
</evidence>
<dbReference type="NCBIfam" id="TIGR00220">
    <property type="entry name" value="mscL"/>
    <property type="match status" value="1"/>
</dbReference>
<dbReference type="InterPro" id="IPR037673">
    <property type="entry name" value="MSC/AndL"/>
</dbReference>
<dbReference type="RefSeq" id="WP_054746324.1">
    <property type="nucleotide sequence ID" value="NZ_AYYS01000013.1"/>
</dbReference>
<comment type="subunit">
    <text evidence="10">Homopentamer.</text>
</comment>
<keyword evidence="5 10" id="KW-0812">Transmembrane</keyword>
<dbReference type="KEGG" id="lah:LA20533_02680"/>
<keyword evidence="12" id="KW-1185">Reference proteome</keyword>
<comment type="function">
    <text evidence="10">Channel that opens in response to stretch forces in the membrane lipid bilayer. May participate in the regulation of osmotic pressure changes within the cell.</text>
</comment>
<protein>
    <recommendedName>
        <fullName evidence="10">Large-conductance mechanosensitive channel</fullName>
    </recommendedName>
</protein>
<evidence type="ECO:0000256" key="2">
    <source>
        <dbReference type="ARBA" id="ARBA00007254"/>
    </source>
</evidence>
<keyword evidence="6 10" id="KW-1133">Transmembrane helix</keyword>
<feature type="transmembrane region" description="Helical" evidence="10">
    <location>
        <begin position="73"/>
        <end position="90"/>
    </location>
</feature>
<evidence type="ECO:0000256" key="5">
    <source>
        <dbReference type="ARBA" id="ARBA00022692"/>
    </source>
</evidence>
<reference evidence="11 12" key="1">
    <citation type="submission" date="2016-12" db="EMBL/GenBank/DDBJ databases">
        <title>The whole genome sequencing and assembly of Lactobacillus amylophilus DSM 20533T strain.</title>
        <authorList>
            <person name="Lee Y.-J."/>
            <person name="Yi H."/>
            <person name="Bahn Y.-S."/>
            <person name="Kim J.F."/>
            <person name="Lee D.-W."/>
        </authorList>
    </citation>
    <scope>NUCLEOTIDE SEQUENCE [LARGE SCALE GENOMIC DNA]</scope>
    <source>
        <strain evidence="11 12">DSM 20533</strain>
    </source>
</reference>
<dbReference type="GO" id="GO:0005886">
    <property type="term" value="C:plasma membrane"/>
    <property type="evidence" value="ECO:0007669"/>
    <property type="project" value="UniProtKB-SubCell"/>
</dbReference>
<evidence type="ECO:0000313" key="12">
    <source>
        <dbReference type="Proteomes" id="UP000185499"/>
    </source>
</evidence>
<name>A0A1L6XBA4_9LACO</name>